<accession>W7MWH2</accession>
<dbReference type="Proteomes" id="UP000009096">
    <property type="component" value="Chromosome 10"/>
</dbReference>
<evidence type="ECO:0000313" key="2">
    <source>
        <dbReference type="EMBL" id="EWG48817.1"/>
    </source>
</evidence>
<gene>
    <name evidence="2" type="ORF">FVEG_08479</name>
</gene>
<keyword evidence="3" id="KW-1185">Reference proteome</keyword>
<dbReference type="KEGG" id="fvr:FVEG_08479"/>
<sequence length="248" mass="28493">MFTSSSSSTFTFADTSSSGRSPEADGTMMDVPLLTHDCDYRDWVRMVKYNLRLRGTIELIEKDEGHGVGGTKREKVTWESVAKKEKMYLLGCCLSAKVRKNVLLFPLTTTVRQIWHAIRKEILGLTHEEQYALLFTFLMQSSIPYPSADEFLEAIDDRWEHLARHFPFPLSITLRLATALLGIKNHDETLYTGFWKSLDGIEPSYQLLKDYVERESEADFSVFETTENPKDVKSMSKILCKKCKNKAR</sequence>
<feature type="compositionally biased region" description="Low complexity" evidence="1">
    <location>
        <begin position="1"/>
        <end position="18"/>
    </location>
</feature>
<dbReference type="AlphaFoldDB" id="W7MWH2"/>
<organism evidence="2 3">
    <name type="scientific">Gibberella moniliformis (strain M3125 / FGSC 7600)</name>
    <name type="common">Maize ear and stalk rot fungus</name>
    <name type="synonym">Fusarium verticillioides</name>
    <dbReference type="NCBI Taxonomy" id="334819"/>
    <lineage>
        <taxon>Eukaryota</taxon>
        <taxon>Fungi</taxon>
        <taxon>Dikarya</taxon>
        <taxon>Ascomycota</taxon>
        <taxon>Pezizomycotina</taxon>
        <taxon>Sordariomycetes</taxon>
        <taxon>Hypocreomycetidae</taxon>
        <taxon>Hypocreales</taxon>
        <taxon>Nectriaceae</taxon>
        <taxon>Fusarium</taxon>
        <taxon>Fusarium fujikuroi species complex</taxon>
    </lineage>
</organism>
<dbReference type="GeneID" id="30066211"/>
<dbReference type="HOGENOM" id="CLU_1086010_0_0_1"/>
<dbReference type="RefSeq" id="XP_018755008.1">
    <property type="nucleotide sequence ID" value="XM_018897373.1"/>
</dbReference>
<proteinExistence type="predicted"/>
<feature type="region of interest" description="Disordered" evidence="1">
    <location>
        <begin position="1"/>
        <end position="26"/>
    </location>
</feature>
<dbReference type="EMBL" id="DS022252">
    <property type="protein sequence ID" value="EWG48817.1"/>
    <property type="molecule type" value="Genomic_DNA"/>
</dbReference>
<evidence type="ECO:0000313" key="3">
    <source>
        <dbReference type="Proteomes" id="UP000009096"/>
    </source>
</evidence>
<dbReference type="VEuPathDB" id="FungiDB:FVEG_08479"/>
<evidence type="ECO:0000256" key="1">
    <source>
        <dbReference type="SAM" id="MobiDB-lite"/>
    </source>
</evidence>
<protein>
    <submittedName>
        <fullName evidence="2">Uncharacterized protein</fullName>
    </submittedName>
</protein>
<reference evidence="2 3" key="1">
    <citation type="journal article" date="2010" name="Nature">
        <title>Comparative genomics reveals mobile pathogenicity chromosomes in Fusarium.</title>
        <authorList>
            <person name="Ma L.J."/>
            <person name="van der Does H.C."/>
            <person name="Borkovich K.A."/>
            <person name="Coleman J.J."/>
            <person name="Daboussi M.J."/>
            <person name="Di Pietro A."/>
            <person name="Dufresne M."/>
            <person name="Freitag M."/>
            <person name="Grabherr M."/>
            <person name="Henrissat B."/>
            <person name="Houterman P.M."/>
            <person name="Kang S."/>
            <person name="Shim W.B."/>
            <person name="Woloshuk C."/>
            <person name="Xie X."/>
            <person name="Xu J.R."/>
            <person name="Antoniw J."/>
            <person name="Baker S.E."/>
            <person name="Bluhm B.H."/>
            <person name="Breakspear A."/>
            <person name="Brown D.W."/>
            <person name="Butchko R.A."/>
            <person name="Chapman S."/>
            <person name="Coulson R."/>
            <person name="Coutinho P.M."/>
            <person name="Danchin E.G."/>
            <person name="Diener A."/>
            <person name="Gale L.R."/>
            <person name="Gardiner D.M."/>
            <person name="Goff S."/>
            <person name="Hammond-Kosack K.E."/>
            <person name="Hilburn K."/>
            <person name="Hua-Van A."/>
            <person name="Jonkers W."/>
            <person name="Kazan K."/>
            <person name="Kodira C.D."/>
            <person name="Koehrsen M."/>
            <person name="Kumar L."/>
            <person name="Lee Y.H."/>
            <person name="Li L."/>
            <person name="Manners J.M."/>
            <person name="Miranda-Saavedra D."/>
            <person name="Mukherjee M."/>
            <person name="Park G."/>
            <person name="Park J."/>
            <person name="Park S.Y."/>
            <person name="Proctor R.H."/>
            <person name="Regev A."/>
            <person name="Ruiz-Roldan M.C."/>
            <person name="Sain D."/>
            <person name="Sakthikumar S."/>
            <person name="Sykes S."/>
            <person name="Schwartz D.C."/>
            <person name="Turgeon B.G."/>
            <person name="Wapinski I."/>
            <person name="Yoder O."/>
            <person name="Young S."/>
            <person name="Zeng Q."/>
            <person name="Zhou S."/>
            <person name="Galagan J."/>
            <person name="Cuomo C.A."/>
            <person name="Kistler H.C."/>
            <person name="Rep M."/>
        </authorList>
    </citation>
    <scope>NUCLEOTIDE SEQUENCE [LARGE SCALE GENOMIC DNA]</scope>
    <source>
        <strain evidence="3">M3125 / FGSC 7600</strain>
    </source>
</reference>
<dbReference type="EMBL" id="CM000587">
    <property type="protein sequence ID" value="EWG48817.1"/>
    <property type="molecule type" value="Genomic_DNA"/>
</dbReference>
<dbReference type="OrthoDB" id="10329733at2759"/>
<name>W7MWH2_GIBM7</name>